<dbReference type="EMBL" id="BMZQ01000005">
    <property type="protein sequence ID" value="GHD22842.1"/>
    <property type="molecule type" value="Genomic_DNA"/>
</dbReference>
<dbReference type="AlphaFoldDB" id="A0A8J3DRR4"/>
<evidence type="ECO:0000256" key="1">
    <source>
        <dbReference type="ARBA" id="ARBA00004761"/>
    </source>
</evidence>
<reference evidence="6" key="1">
    <citation type="journal article" date="2014" name="Int. J. Syst. Evol. Microbiol.">
        <title>Complete genome sequence of Corynebacterium casei LMG S-19264T (=DSM 44701T), isolated from a smear-ripened cheese.</title>
        <authorList>
            <consortium name="US DOE Joint Genome Institute (JGI-PGF)"/>
            <person name="Walter F."/>
            <person name="Albersmeier A."/>
            <person name="Kalinowski J."/>
            <person name="Ruckert C."/>
        </authorList>
    </citation>
    <scope>NUCLEOTIDE SEQUENCE</scope>
    <source>
        <strain evidence="6">KCTC 42249</strain>
    </source>
</reference>
<keyword evidence="4" id="KW-0456">Lyase</keyword>
<dbReference type="SUPFAM" id="SSF51569">
    <property type="entry name" value="Aldolase"/>
    <property type="match status" value="1"/>
</dbReference>
<name>A0A8J3DRR4_9HYPH</name>
<comment type="similarity">
    <text evidence="2">Belongs to the KHG/KDPG aldolase family.</text>
</comment>
<dbReference type="InterPro" id="IPR013785">
    <property type="entry name" value="Aldolase_TIM"/>
</dbReference>
<comment type="caution">
    <text evidence="6">The sequence shown here is derived from an EMBL/GenBank/DDBJ whole genome shotgun (WGS) entry which is preliminary data.</text>
</comment>
<dbReference type="Gene3D" id="3.20.20.70">
    <property type="entry name" value="Aldolase class I"/>
    <property type="match status" value="1"/>
</dbReference>
<dbReference type="RefSeq" id="WP_189506979.1">
    <property type="nucleotide sequence ID" value="NZ_BMZQ01000005.1"/>
</dbReference>
<dbReference type="GO" id="GO:0016829">
    <property type="term" value="F:lyase activity"/>
    <property type="evidence" value="ECO:0007669"/>
    <property type="project" value="UniProtKB-KW"/>
</dbReference>
<comment type="pathway">
    <text evidence="1">Carbohydrate acid metabolism.</text>
</comment>
<dbReference type="NCBIfam" id="NF006600">
    <property type="entry name" value="PRK09140.1"/>
    <property type="match status" value="1"/>
</dbReference>
<gene>
    <name evidence="6" type="primary">eda</name>
    <name evidence="6" type="ORF">GCM10016234_37500</name>
</gene>
<organism evidence="6 7">
    <name type="scientific">Tianweitania populi</name>
    <dbReference type="NCBI Taxonomy" id="1607949"/>
    <lineage>
        <taxon>Bacteria</taxon>
        <taxon>Pseudomonadati</taxon>
        <taxon>Pseudomonadota</taxon>
        <taxon>Alphaproteobacteria</taxon>
        <taxon>Hyphomicrobiales</taxon>
        <taxon>Phyllobacteriaceae</taxon>
        <taxon>Tianweitania</taxon>
    </lineage>
</organism>
<evidence type="ECO:0000256" key="3">
    <source>
        <dbReference type="ARBA" id="ARBA00011233"/>
    </source>
</evidence>
<protein>
    <submittedName>
        <fullName evidence="6">2-dehydro-3-deoxy-6-phosphogalactonate aldolase</fullName>
    </submittedName>
</protein>
<dbReference type="Proteomes" id="UP000630142">
    <property type="component" value="Unassembled WGS sequence"/>
</dbReference>
<dbReference type="InterPro" id="IPR000887">
    <property type="entry name" value="Aldlse_KDPG_KHG"/>
</dbReference>
<reference evidence="6" key="2">
    <citation type="submission" date="2020-09" db="EMBL/GenBank/DDBJ databases">
        <authorList>
            <person name="Sun Q."/>
            <person name="Kim S."/>
        </authorList>
    </citation>
    <scope>NUCLEOTIDE SEQUENCE</scope>
    <source>
        <strain evidence="6">KCTC 42249</strain>
    </source>
</reference>
<evidence type="ECO:0000313" key="6">
    <source>
        <dbReference type="EMBL" id="GHD22842.1"/>
    </source>
</evidence>
<proteinExistence type="inferred from homology"/>
<dbReference type="Pfam" id="PF01081">
    <property type="entry name" value="Aldolase"/>
    <property type="match status" value="1"/>
</dbReference>
<evidence type="ECO:0000256" key="5">
    <source>
        <dbReference type="ARBA" id="ARBA00023277"/>
    </source>
</evidence>
<dbReference type="PANTHER" id="PTHR30246">
    <property type="entry name" value="2-KETO-3-DEOXY-6-PHOSPHOGLUCONATE ALDOLASE"/>
    <property type="match status" value="1"/>
</dbReference>
<comment type="subunit">
    <text evidence="3">Homotrimer.</text>
</comment>
<evidence type="ECO:0000313" key="7">
    <source>
        <dbReference type="Proteomes" id="UP000630142"/>
    </source>
</evidence>
<evidence type="ECO:0000256" key="4">
    <source>
        <dbReference type="ARBA" id="ARBA00023239"/>
    </source>
</evidence>
<dbReference type="CDD" id="cd00452">
    <property type="entry name" value="KDPG_aldolase"/>
    <property type="match status" value="1"/>
</dbReference>
<evidence type="ECO:0000256" key="2">
    <source>
        <dbReference type="ARBA" id="ARBA00006906"/>
    </source>
</evidence>
<dbReference type="PANTHER" id="PTHR30246:SF1">
    <property type="entry name" value="2-DEHYDRO-3-DEOXY-6-PHOSPHOGALACTONATE ALDOLASE-RELATED"/>
    <property type="match status" value="1"/>
</dbReference>
<keyword evidence="7" id="KW-1185">Reference proteome</keyword>
<keyword evidence="5" id="KW-0119">Carbohydrate metabolism</keyword>
<sequence>MTLPLIAILRGLTPDNAEAVGHALIDAGITRIEVPLNSPDVLASITAMSRAYGDVAEIGAGTVLTTDEVDAVRQAGATFIVSPNCNPDVIRYSKQRGLGSYPGVFTATECFAALAAGADALKIFPASLMGPEALKALRAVLPFETQIYPVGGVGPDDFAVWRAAGANGFGLGSSLFKPDWSADRVGEEAKRSVAAWMAGK</sequence>
<accession>A0A8J3DRR4</accession>